<evidence type="ECO:0000313" key="1">
    <source>
        <dbReference type="EMBL" id="MCA9301750.1"/>
    </source>
</evidence>
<organism evidence="1 2">
    <name type="scientific">candidate division WWE3 bacterium</name>
    <dbReference type="NCBI Taxonomy" id="2053526"/>
    <lineage>
        <taxon>Bacteria</taxon>
        <taxon>Katanobacteria</taxon>
    </lineage>
</organism>
<sequence length="100" mass="11530">MAKSLKVQFPERCIGCELCIMEIQRQLKKHGLEGSLIRVFKSAKEGKEICETLEYSIDLDPSINSYDIEQIRKICPKSVFVVADMTEEENYEDALLEQKD</sequence>
<dbReference type="Proteomes" id="UP000714817">
    <property type="component" value="Unassembled WGS sequence"/>
</dbReference>
<dbReference type="AlphaFoldDB" id="A0A955DZP5"/>
<dbReference type="EMBL" id="JAGQNY010000001">
    <property type="protein sequence ID" value="MCA9301750.1"/>
    <property type="molecule type" value="Genomic_DNA"/>
</dbReference>
<protein>
    <submittedName>
        <fullName evidence="1">Uncharacterized protein</fullName>
    </submittedName>
</protein>
<evidence type="ECO:0000313" key="2">
    <source>
        <dbReference type="Proteomes" id="UP000714817"/>
    </source>
</evidence>
<reference evidence="1" key="1">
    <citation type="submission" date="2020-04" db="EMBL/GenBank/DDBJ databases">
        <authorList>
            <person name="Zhang T."/>
        </authorList>
    </citation>
    <scope>NUCLEOTIDE SEQUENCE</scope>
    <source>
        <strain evidence="1">HKST-UBA80</strain>
    </source>
</reference>
<accession>A0A955DZP5</accession>
<reference evidence="1" key="2">
    <citation type="journal article" date="2021" name="Microbiome">
        <title>Successional dynamics and alternative stable states in a saline activated sludge microbial community over 9 years.</title>
        <authorList>
            <person name="Wang Y."/>
            <person name="Ye J."/>
            <person name="Ju F."/>
            <person name="Liu L."/>
            <person name="Boyd J.A."/>
            <person name="Deng Y."/>
            <person name="Parks D.H."/>
            <person name="Jiang X."/>
            <person name="Yin X."/>
            <person name="Woodcroft B.J."/>
            <person name="Tyson G.W."/>
            <person name="Hugenholtz P."/>
            <person name="Polz M.F."/>
            <person name="Zhang T."/>
        </authorList>
    </citation>
    <scope>NUCLEOTIDE SEQUENCE</scope>
    <source>
        <strain evidence="1">HKST-UBA80</strain>
    </source>
</reference>
<proteinExistence type="predicted"/>
<gene>
    <name evidence="1" type="ORF">KDA10_00055</name>
</gene>
<comment type="caution">
    <text evidence="1">The sequence shown here is derived from an EMBL/GenBank/DDBJ whole genome shotgun (WGS) entry which is preliminary data.</text>
</comment>
<name>A0A955DZP5_UNCKA</name>